<evidence type="ECO:0000313" key="4">
    <source>
        <dbReference type="Proteomes" id="UP000230002"/>
    </source>
</evidence>
<comment type="caution">
    <text evidence="3">The sequence shown here is derived from an EMBL/GenBank/DDBJ whole genome shotgun (WGS) entry which is preliminary data.</text>
</comment>
<evidence type="ECO:0000313" key="3">
    <source>
        <dbReference type="EMBL" id="PIL35327.1"/>
    </source>
</evidence>
<organism evidence="3 4">
    <name type="scientific">Ganoderma sinense ZZ0214-1</name>
    <dbReference type="NCBI Taxonomy" id="1077348"/>
    <lineage>
        <taxon>Eukaryota</taxon>
        <taxon>Fungi</taxon>
        <taxon>Dikarya</taxon>
        <taxon>Basidiomycota</taxon>
        <taxon>Agaricomycotina</taxon>
        <taxon>Agaricomycetes</taxon>
        <taxon>Polyporales</taxon>
        <taxon>Polyporaceae</taxon>
        <taxon>Ganoderma</taxon>
    </lineage>
</organism>
<dbReference type="Pfam" id="PF06985">
    <property type="entry name" value="HET"/>
    <property type="match status" value="1"/>
</dbReference>
<reference evidence="3 4" key="1">
    <citation type="journal article" date="2015" name="Sci. Rep.">
        <title>Chromosome-level genome map provides insights into diverse defense mechanisms in the medicinal fungus Ganoderma sinense.</title>
        <authorList>
            <person name="Zhu Y."/>
            <person name="Xu J."/>
            <person name="Sun C."/>
            <person name="Zhou S."/>
            <person name="Xu H."/>
            <person name="Nelson D.R."/>
            <person name="Qian J."/>
            <person name="Song J."/>
            <person name="Luo H."/>
            <person name="Xiang L."/>
            <person name="Li Y."/>
            <person name="Xu Z."/>
            <person name="Ji A."/>
            <person name="Wang L."/>
            <person name="Lu S."/>
            <person name="Hayward A."/>
            <person name="Sun W."/>
            <person name="Li X."/>
            <person name="Schwartz D.C."/>
            <person name="Wang Y."/>
            <person name="Chen S."/>
        </authorList>
    </citation>
    <scope>NUCLEOTIDE SEQUENCE [LARGE SCALE GENOMIC DNA]</scope>
    <source>
        <strain evidence="3 4">ZZ0214-1</strain>
    </source>
</reference>
<keyword evidence="4" id="KW-1185">Reference proteome</keyword>
<dbReference type="PANTHER" id="PTHR10622">
    <property type="entry name" value="HET DOMAIN-CONTAINING PROTEIN"/>
    <property type="match status" value="1"/>
</dbReference>
<evidence type="ECO:0000259" key="2">
    <source>
        <dbReference type="Pfam" id="PF26640"/>
    </source>
</evidence>
<feature type="domain" description="DUF8212" evidence="2">
    <location>
        <begin position="224"/>
        <end position="453"/>
    </location>
</feature>
<accession>A0A2G8SNH4</accession>
<dbReference type="InterPro" id="IPR058525">
    <property type="entry name" value="DUF8212"/>
</dbReference>
<sequence>MELESPPVSPNSSNQGEVRRQLSYATPKLTSPVDIGVPFQPIPGFWHDGRLSSKIRRACEIARLHGYDYCWIDSCCIDKTSSSELSEAINSMYSWYGRAAICYAFLADVPPGDIPDSYESVFRKSRWWTRGWTLQELIAPRRLVFLSSDWQTLGSKSSMAGLVEQIARIDRKILTNQLSLDKMSVARRMSWAADRVTTRVEDRAYSLLGIFDLNMPTLYGEGERAFRRLQEEILRRIPDQTLFALNVYPAWPRLPFEGEAVPGYFALKNTAAIHRYTVEVSHSETLFSSSPSSFSLAAAVDTTPENVYLDLLGLSEIPYPDYSPSPYGIRASFPIISLRRCFSSGSVYTSDGTTISDWYLVLLRCYSTSEFQGLGPHLLARVCRVSPSPSAKVDIMTVGSLRASTVTVTPSQRGRSDTATPGGEFTIFTMSADQIRPLHGRIQVRTVYLPHPDRAPPALPPPLDPRPAPGCPLKFALSSYSSAVLRADGYAVEFHEPRRGTASQSDSDPPPGWTYSLVLRRHDRVLQLNIDQVVRPDGDGPKFLSAAAWCFTGTAADAEPHPFPLSTCYEPRPHDGVVYSFGPGGEGGFPLLTLPKETARYEGVVIRLELEEAAPAPSVSESAGDSGSSASRCYYYLHVDVEELDWYVTEQGRGAAVVQQIRALCSPEG</sequence>
<dbReference type="InterPro" id="IPR010730">
    <property type="entry name" value="HET"/>
</dbReference>
<gene>
    <name evidence="3" type="ORF">GSI_02052</name>
</gene>
<dbReference type="AlphaFoldDB" id="A0A2G8SNH4"/>
<proteinExistence type="predicted"/>
<dbReference type="EMBL" id="AYKW01000003">
    <property type="protein sequence ID" value="PIL35327.1"/>
    <property type="molecule type" value="Genomic_DNA"/>
</dbReference>
<name>A0A2G8SNH4_9APHY</name>
<dbReference type="Proteomes" id="UP000230002">
    <property type="component" value="Unassembled WGS sequence"/>
</dbReference>
<dbReference type="PANTHER" id="PTHR10622:SF10">
    <property type="entry name" value="HET DOMAIN-CONTAINING PROTEIN"/>
    <property type="match status" value="1"/>
</dbReference>
<evidence type="ECO:0000259" key="1">
    <source>
        <dbReference type="Pfam" id="PF06985"/>
    </source>
</evidence>
<dbReference type="Pfam" id="PF26640">
    <property type="entry name" value="DUF8212"/>
    <property type="match status" value="1"/>
</dbReference>
<feature type="domain" description="Heterokaryon incompatibility" evidence="1">
    <location>
        <begin position="47"/>
        <end position="107"/>
    </location>
</feature>
<protein>
    <submittedName>
        <fullName evidence="3">Uncharacterized protein</fullName>
    </submittedName>
</protein>
<dbReference type="OrthoDB" id="2654851at2759"/>